<protein>
    <recommendedName>
        <fullName evidence="3">Acyl-CoA dehydrogenase</fullName>
    </recommendedName>
</protein>
<gene>
    <name evidence="1" type="ORF">C8N47_1582</name>
</gene>
<organism evidence="1 2">
    <name type="scientific">Mangrovibacterium marinum</name>
    <dbReference type="NCBI Taxonomy" id="1639118"/>
    <lineage>
        <taxon>Bacteria</taxon>
        <taxon>Pseudomonadati</taxon>
        <taxon>Bacteroidota</taxon>
        <taxon>Bacteroidia</taxon>
        <taxon>Marinilabiliales</taxon>
        <taxon>Prolixibacteraceae</taxon>
        <taxon>Mangrovibacterium</taxon>
    </lineage>
</organism>
<dbReference type="GO" id="GO:0005975">
    <property type="term" value="P:carbohydrate metabolic process"/>
    <property type="evidence" value="ECO:0007669"/>
    <property type="project" value="InterPro"/>
</dbReference>
<evidence type="ECO:0008006" key="3">
    <source>
        <dbReference type="Google" id="ProtNLM"/>
    </source>
</evidence>
<reference evidence="1 2" key="1">
    <citation type="submission" date="2018-04" db="EMBL/GenBank/DDBJ databases">
        <title>Genomic Encyclopedia of Archaeal and Bacterial Type Strains, Phase II (KMG-II): from individual species to whole genera.</title>
        <authorList>
            <person name="Goeker M."/>
        </authorList>
    </citation>
    <scope>NUCLEOTIDE SEQUENCE [LARGE SCALE GENOMIC DNA]</scope>
    <source>
        <strain evidence="1 2">DSM 28823</strain>
    </source>
</reference>
<feature type="non-terminal residue" evidence="1">
    <location>
        <position position="37"/>
    </location>
</feature>
<dbReference type="InterPro" id="IPR012341">
    <property type="entry name" value="6hp_glycosidase-like_sf"/>
</dbReference>
<proteinExistence type="predicted"/>
<dbReference type="AlphaFoldDB" id="A0A2T5BNW7"/>
<name>A0A2T5BNW7_9BACT</name>
<dbReference type="Gene3D" id="1.50.10.10">
    <property type="match status" value="1"/>
</dbReference>
<comment type="caution">
    <text evidence="1">The sequence shown here is derived from an EMBL/GenBank/DDBJ whole genome shotgun (WGS) entry which is preliminary data.</text>
</comment>
<accession>A0A2T5BNW7</accession>
<keyword evidence="2" id="KW-1185">Reference proteome</keyword>
<evidence type="ECO:0000313" key="1">
    <source>
        <dbReference type="EMBL" id="PTN00704.1"/>
    </source>
</evidence>
<dbReference type="Proteomes" id="UP000243525">
    <property type="component" value="Unassembled WGS sequence"/>
</dbReference>
<dbReference type="EMBL" id="QAAD01000058">
    <property type="protein sequence ID" value="PTN00704.1"/>
    <property type="molecule type" value="Genomic_DNA"/>
</dbReference>
<evidence type="ECO:0000313" key="2">
    <source>
        <dbReference type="Proteomes" id="UP000243525"/>
    </source>
</evidence>
<sequence>MDFNFRLTAEKYQKELLEKVIPFWENNSKDEQCGGYF</sequence>